<gene>
    <name evidence="9" type="ORF">HPP92_002798</name>
</gene>
<dbReference type="AlphaFoldDB" id="A0A835SAH4"/>
<feature type="compositionally biased region" description="Basic and acidic residues" evidence="7">
    <location>
        <begin position="407"/>
        <end position="418"/>
    </location>
</feature>
<dbReference type="FunFam" id="1.10.10.60:FF:000220">
    <property type="entry name" value="DEK domain-containing chromatin associated protein"/>
    <property type="match status" value="1"/>
</dbReference>
<feature type="compositionally biased region" description="Low complexity" evidence="7">
    <location>
        <begin position="1"/>
        <end position="16"/>
    </location>
</feature>
<dbReference type="InterPro" id="IPR014876">
    <property type="entry name" value="DEK_C"/>
</dbReference>
<accession>A0A835SAH4</accession>
<keyword evidence="6" id="KW-0539">Nucleus</keyword>
<evidence type="ECO:0000313" key="9">
    <source>
        <dbReference type="EMBL" id="KAG0502726.1"/>
    </source>
</evidence>
<feature type="compositionally biased region" description="Basic and acidic residues" evidence="7">
    <location>
        <begin position="223"/>
        <end position="238"/>
    </location>
</feature>
<dbReference type="Proteomes" id="UP000639772">
    <property type="component" value="Chromosome 1"/>
</dbReference>
<evidence type="ECO:0000256" key="7">
    <source>
        <dbReference type="SAM" id="MobiDB-lite"/>
    </source>
</evidence>
<comment type="caution">
    <text evidence="9">The sequence shown here is derived from an EMBL/GenBank/DDBJ whole genome shotgun (WGS) entry which is preliminary data.</text>
</comment>
<proteinExistence type="predicted"/>
<dbReference type="GO" id="GO:0003677">
    <property type="term" value="F:DNA binding"/>
    <property type="evidence" value="ECO:0007669"/>
    <property type="project" value="UniProtKB-KW"/>
</dbReference>
<dbReference type="PROSITE" id="PS51998">
    <property type="entry name" value="DEK_C"/>
    <property type="match status" value="1"/>
</dbReference>
<evidence type="ECO:0000256" key="5">
    <source>
        <dbReference type="ARBA" id="ARBA00023163"/>
    </source>
</evidence>
<evidence type="ECO:0000256" key="3">
    <source>
        <dbReference type="ARBA" id="ARBA00023015"/>
    </source>
</evidence>
<comment type="subcellular location">
    <subcellularLocation>
        <location evidence="1">Nucleus</location>
        <location evidence="1">Nucleolus</location>
    </subcellularLocation>
</comment>
<dbReference type="EMBL" id="JADCNM010000001">
    <property type="protein sequence ID" value="KAG0502726.1"/>
    <property type="molecule type" value="Genomic_DNA"/>
</dbReference>
<keyword evidence="5" id="KW-0804">Transcription</keyword>
<evidence type="ECO:0000256" key="2">
    <source>
        <dbReference type="ARBA" id="ARBA00022853"/>
    </source>
</evidence>
<dbReference type="GO" id="GO:0006325">
    <property type="term" value="P:chromatin organization"/>
    <property type="evidence" value="ECO:0007669"/>
    <property type="project" value="UniProtKB-KW"/>
</dbReference>
<name>A0A835SAH4_VANPL</name>
<organism evidence="9 10">
    <name type="scientific">Vanilla planifolia</name>
    <name type="common">Vanilla</name>
    <dbReference type="NCBI Taxonomy" id="51239"/>
    <lineage>
        <taxon>Eukaryota</taxon>
        <taxon>Viridiplantae</taxon>
        <taxon>Streptophyta</taxon>
        <taxon>Embryophyta</taxon>
        <taxon>Tracheophyta</taxon>
        <taxon>Spermatophyta</taxon>
        <taxon>Magnoliopsida</taxon>
        <taxon>Liliopsida</taxon>
        <taxon>Asparagales</taxon>
        <taxon>Orchidaceae</taxon>
        <taxon>Vanilloideae</taxon>
        <taxon>Vanilleae</taxon>
        <taxon>Vanilla</taxon>
    </lineage>
</organism>
<sequence>MEQEAPPVAEEVTPAADQETPKKRGRKRGREKDEERGESAQKRKSASPVDRPSRERKSVERYSSMSPRKASAKKVLKIQQGPGEKLKDIPNVAFKLSKRKIDESLQVLHRILFGRQANVHFVKRNILQFSGFVWNPNEDKDRLRVKEKLEKCNKDRLLEFCNLLDIHMPKVATKKEEVSAKLLEFLESPHVTREVLLSEHKKGKNRRKVAKGVSQGGLGKASSVKEKKGLKKSVEGKAKKGHSKSSQAKEEDHIDDEMIDKKEVSAEEKSDAAEETSAHSNSEAAEVGNEPEDPEQTKKSVDVQTDVHKDDEPEKKSPLKVVSPTKTKKSLSGSASMEADTEGKTKSFTKGSKDKENSSRKRKEKTSPKKVSKRTSKRKVSQKKSDSGSDPGSSDISKKDKKKGRKRSQETDLEDTKESKKRAAKGSKNVEKKLVKGKNASEVPSTEQLRAVAQEILEEVDFNVATLADIIRQLGVHFNTDLMDRKAEIKKLLEEVINEMTDGEEEEDAEDGDDGAEEGEQN</sequence>
<feature type="domain" description="DEK-C" evidence="8">
    <location>
        <begin position="443"/>
        <end position="498"/>
    </location>
</feature>
<feature type="compositionally biased region" description="Basic and acidic residues" evidence="7">
    <location>
        <begin position="295"/>
        <end position="317"/>
    </location>
</feature>
<feature type="compositionally biased region" description="Basic residues" evidence="7">
    <location>
        <begin position="360"/>
        <end position="382"/>
    </location>
</feature>
<evidence type="ECO:0000313" key="10">
    <source>
        <dbReference type="Proteomes" id="UP000639772"/>
    </source>
</evidence>
<feature type="region of interest" description="Disordered" evidence="7">
    <location>
        <begin position="1"/>
        <end position="82"/>
    </location>
</feature>
<feature type="compositionally biased region" description="Basic and acidic residues" evidence="7">
    <location>
        <begin position="341"/>
        <end position="359"/>
    </location>
</feature>
<dbReference type="OrthoDB" id="370884at2759"/>
<feature type="compositionally biased region" description="Acidic residues" evidence="7">
    <location>
        <begin position="501"/>
        <end position="522"/>
    </location>
</feature>
<dbReference type="Pfam" id="PF08766">
    <property type="entry name" value="DEK_C"/>
    <property type="match status" value="1"/>
</dbReference>
<dbReference type="GO" id="GO:0042393">
    <property type="term" value="F:histone binding"/>
    <property type="evidence" value="ECO:0007669"/>
    <property type="project" value="TreeGrafter"/>
</dbReference>
<feature type="compositionally biased region" description="Basic and acidic residues" evidence="7">
    <location>
        <begin position="259"/>
        <end position="272"/>
    </location>
</feature>
<feature type="region of interest" description="Disordered" evidence="7">
    <location>
        <begin position="197"/>
        <end position="445"/>
    </location>
</feature>
<keyword evidence="4" id="KW-0238">DNA-binding</keyword>
<evidence type="ECO:0000256" key="4">
    <source>
        <dbReference type="ARBA" id="ARBA00023125"/>
    </source>
</evidence>
<dbReference type="SUPFAM" id="SSF109715">
    <property type="entry name" value="DEK C-terminal domain"/>
    <property type="match status" value="1"/>
</dbReference>
<dbReference type="Gene3D" id="1.10.10.60">
    <property type="entry name" value="Homeodomain-like"/>
    <property type="match status" value="1"/>
</dbReference>
<dbReference type="PANTHER" id="PTHR13468">
    <property type="entry name" value="DEK PROTEIN"/>
    <property type="match status" value="1"/>
</dbReference>
<keyword evidence="2" id="KW-0156">Chromatin regulator</keyword>
<dbReference type="PANTHER" id="PTHR13468:SF1">
    <property type="entry name" value="PROTEIN DEK"/>
    <property type="match status" value="1"/>
</dbReference>
<feature type="compositionally biased region" description="Basic and acidic residues" evidence="7">
    <location>
        <begin position="51"/>
        <end position="60"/>
    </location>
</feature>
<dbReference type="GO" id="GO:0005730">
    <property type="term" value="C:nucleolus"/>
    <property type="evidence" value="ECO:0007669"/>
    <property type="project" value="UniProtKB-SubCell"/>
</dbReference>
<dbReference type="InterPro" id="IPR044198">
    <property type="entry name" value="DEK"/>
</dbReference>
<protein>
    <recommendedName>
        <fullName evidence="8">DEK-C domain-containing protein</fullName>
    </recommendedName>
</protein>
<evidence type="ECO:0000256" key="6">
    <source>
        <dbReference type="ARBA" id="ARBA00023242"/>
    </source>
</evidence>
<evidence type="ECO:0000259" key="8">
    <source>
        <dbReference type="PROSITE" id="PS51998"/>
    </source>
</evidence>
<feature type="compositionally biased region" description="Basic residues" evidence="7">
    <location>
        <begin position="201"/>
        <end position="210"/>
    </location>
</feature>
<keyword evidence="3" id="KW-0805">Transcription regulation</keyword>
<feature type="compositionally biased region" description="Basic and acidic residues" evidence="7">
    <location>
        <begin position="30"/>
        <end position="41"/>
    </location>
</feature>
<reference evidence="9 10" key="1">
    <citation type="journal article" date="2020" name="Nat. Food">
        <title>A phased Vanilla planifolia genome enables genetic improvement of flavour and production.</title>
        <authorList>
            <person name="Hasing T."/>
            <person name="Tang H."/>
            <person name="Brym M."/>
            <person name="Khazi F."/>
            <person name="Huang T."/>
            <person name="Chambers A.H."/>
        </authorList>
    </citation>
    <scope>NUCLEOTIDE SEQUENCE [LARGE SCALE GENOMIC DNA]</scope>
    <source>
        <tissue evidence="9">Leaf</tissue>
    </source>
</reference>
<evidence type="ECO:0000256" key="1">
    <source>
        <dbReference type="ARBA" id="ARBA00004604"/>
    </source>
</evidence>
<dbReference type="GO" id="GO:2000779">
    <property type="term" value="P:regulation of double-strand break repair"/>
    <property type="evidence" value="ECO:0007669"/>
    <property type="project" value="TreeGrafter"/>
</dbReference>
<feature type="region of interest" description="Disordered" evidence="7">
    <location>
        <begin position="499"/>
        <end position="522"/>
    </location>
</feature>